<dbReference type="Proteomes" id="UP000247091">
    <property type="component" value="Segment"/>
</dbReference>
<sequence length="79" mass="9447">MESTQSYLKLVSEQKKRIEDNKTNIKYLESILDKAIEQIYDEIFELEDDTEMAIETITKAGEKYLAMKSMRENDWYQDL</sequence>
<organism evidence="1 2">
    <name type="scientific">Paramecium bursaria Chlorella virus IL3A</name>
    <name type="common">PBCV-IL3A</name>
    <dbReference type="NCBI Taxonomy" id="46019"/>
    <lineage>
        <taxon>Viruses</taxon>
        <taxon>Varidnaviria</taxon>
        <taxon>Bamfordvirae</taxon>
        <taxon>Nucleocytoviricota</taxon>
        <taxon>Megaviricetes</taxon>
        <taxon>Algavirales</taxon>
        <taxon>Phycodnaviridae</taxon>
        <taxon>Chlorovirus</taxon>
        <taxon>Chlorovirus illinoense</taxon>
    </lineage>
</organism>
<gene>
    <name evidence="1" type="primary">IL-3A_514L</name>
    <name evidence="1" type="ORF">PBCVIL3A_514L</name>
</gene>
<dbReference type="EMBL" id="JX997169">
    <property type="protein sequence ID" value="AGE53950.1"/>
    <property type="molecule type" value="Genomic_DNA"/>
</dbReference>
<organismHost>
    <name type="scientific">Chlorella</name>
    <dbReference type="NCBI Taxonomy" id="3071"/>
</organismHost>
<name>M1I637_PBCVI</name>
<protein>
    <submittedName>
        <fullName evidence="1">Uncharacterized protein</fullName>
    </submittedName>
</protein>
<accession>M1I637</accession>
<evidence type="ECO:0000313" key="2">
    <source>
        <dbReference type="Proteomes" id="UP000247091"/>
    </source>
</evidence>
<evidence type="ECO:0000313" key="1">
    <source>
        <dbReference type="EMBL" id="AGE53950.1"/>
    </source>
</evidence>
<proteinExistence type="predicted"/>
<reference evidence="1 2" key="1">
    <citation type="submission" date="2012-10" db="EMBL/GenBank/DDBJ databases">
        <title>Towards defining the chloroviruses: a genomic journey through a genus of large DNA viruses.</title>
        <authorList>
            <person name="Jeanniard A."/>
            <person name="Dunigan D.D."/>
            <person name="Gurnon J.R."/>
            <person name="Agarkova I."/>
            <person name="Kang M."/>
            <person name="Vitek J."/>
            <person name="Duncan G."/>
            <person name="McClung O.W."/>
            <person name="Larsen M."/>
            <person name="Claverie J.-M."/>
            <person name="Van Etten J.L."/>
            <person name="Blanc G."/>
        </authorList>
    </citation>
    <scope>NUCLEOTIDE SEQUENCE [LARGE SCALE GENOMIC DNA]</scope>
</reference>